<proteinExistence type="predicted"/>
<organism evidence="1 2">
    <name type="scientific">Irpex rosettiformis</name>
    <dbReference type="NCBI Taxonomy" id="378272"/>
    <lineage>
        <taxon>Eukaryota</taxon>
        <taxon>Fungi</taxon>
        <taxon>Dikarya</taxon>
        <taxon>Basidiomycota</taxon>
        <taxon>Agaricomycotina</taxon>
        <taxon>Agaricomycetes</taxon>
        <taxon>Polyporales</taxon>
        <taxon>Irpicaceae</taxon>
        <taxon>Irpex</taxon>
    </lineage>
</organism>
<keyword evidence="2" id="KW-1185">Reference proteome</keyword>
<sequence>MGLIRPATPGFLVTLAAAVLLAIVVFSVPYFKSVFFLKASLADTGISGSITFGVLGYCTDIQGNSTCSHPSVGYDLDINKLVGNNSSIQIPSVIVKWITYAFVLHIVALVLACISAVFGLLAHVREFSMTCCSTLFSGGAAAVALIAFIFDIAFFFVAKSRINSVKGGSASLGTGIWLTLAAWLLLFFAGCFFGLGRCCISRRPRDTRKEASQVDGEYADQMRMDAIKAEQDRKARQQGFETGLPAFSETQPLTSKMDGGEEWMEDGDHIVPYQRPQANAPGGAAGIGAGTAAYARQNTSPSNNYAAGGYAQAPPGTRAVDDYYNARPSQAASQYPPQPRRQGSVSTQYTQSSNTYTSATPAPIPPVPSSNAYLAAGAGAAAYGARSQNVSAASQQYGHPERGNTYQSAASHQQYPTNYSQYADPAPTAFNSDAYNATAYMAQPVTASTYAPQSASTHYAASSTAYTPYGQNSSQAQSYNAPERSYTLGGDSYAQPQQPPSQPHTPFQPQHQQSQYYADPTRDASNTLFPPTSTHNEAHNSMASYLTSPYSPMPSPNSPSEDVGGSTMVRAQSMHKPPLDLPAAAVGASHSSTSGPSMPAPSHGYEQPTYEDSPPVYDDATAQPPGQWGAKH</sequence>
<reference evidence="1" key="1">
    <citation type="journal article" date="2021" name="Environ. Microbiol.">
        <title>Gene family expansions and transcriptome signatures uncover fungal adaptations to wood decay.</title>
        <authorList>
            <person name="Hage H."/>
            <person name="Miyauchi S."/>
            <person name="Viragh M."/>
            <person name="Drula E."/>
            <person name="Min B."/>
            <person name="Chaduli D."/>
            <person name="Navarro D."/>
            <person name="Favel A."/>
            <person name="Norest M."/>
            <person name="Lesage-Meessen L."/>
            <person name="Balint B."/>
            <person name="Merenyi Z."/>
            <person name="de Eugenio L."/>
            <person name="Morin E."/>
            <person name="Martinez A.T."/>
            <person name="Baldrian P."/>
            <person name="Stursova M."/>
            <person name="Martinez M.J."/>
            <person name="Novotny C."/>
            <person name="Magnuson J.K."/>
            <person name="Spatafora J.W."/>
            <person name="Maurice S."/>
            <person name="Pangilinan J."/>
            <person name="Andreopoulos W."/>
            <person name="LaButti K."/>
            <person name="Hundley H."/>
            <person name="Na H."/>
            <person name="Kuo A."/>
            <person name="Barry K."/>
            <person name="Lipzen A."/>
            <person name="Henrissat B."/>
            <person name="Riley R."/>
            <person name="Ahrendt S."/>
            <person name="Nagy L.G."/>
            <person name="Grigoriev I.V."/>
            <person name="Martin F."/>
            <person name="Rosso M.N."/>
        </authorList>
    </citation>
    <scope>NUCLEOTIDE SEQUENCE</scope>
    <source>
        <strain evidence="1">CBS 384.51</strain>
    </source>
</reference>
<gene>
    <name evidence="1" type="ORF">BDY19DRAFT_8382</name>
</gene>
<dbReference type="Proteomes" id="UP001055072">
    <property type="component" value="Unassembled WGS sequence"/>
</dbReference>
<accession>A0ACB8UIJ3</accession>
<protein>
    <submittedName>
        <fullName evidence="1">SUR7/PalI family-domain-containing protein</fullName>
    </submittedName>
</protein>
<evidence type="ECO:0000313" key="1">
    <source>
        <dbReference type="EMBL" id="KAI0094188.1"/>
    </source>
</evidence>
<evidence type="ECO:0000313" key="2">
    <source>
        <dbReference type="Proteomes" id="UP001055072"/>
    </source>
</evidence>
<dbReference type="EMBL" id="MU274900">
    <property type="protein sequence ID" value="KAI0094188.1"/>
    <property type="molecule type" value="Genomic_DNA"/>
</dbReference>
<name>A0ACB8UIJ3_9APHY</name>
<comment type="caution">
    <text evidence="1">The sequence shown here is derived from an EMBL/GenBank/DDBJ whole genome shotgun (WGS) entry which is preliminary data.</text>
</comment>